<sequence>MPKSKQGIVTFTNADEGYKVYEKLLVHYLGERGQKIINIETK</sequence>
<organism evidence="1 2">
    <name type="scientific">Chryseobacterium camelliae</name>
    <dbReference type="NCBI Taxonomy" id="1265445"/>
    <lineage>
        <taxon>Bacteria</taxon>
        <taxon>Pseudomonadati</taxon>
        <taxon>Bacteroidota</taxon>
        <taxon>Flavobacteriia</taxon>
        <taxon>Flavobacteriales</taxon>
        <taxon>Weeksellaceae</taxon>
        <taxon>Chryseobacterium group</taxon>
        <taxon>Chryseobacterium</taxon>
    </lineage>
</organism>
<gene>
    <name evidence="1" type="ORF">PFY12_10450</name>
</gene>
<dbReference type="RefSeq" id="WP_271147868.1">
    <property type="nucleotide sequence ID" value="NZ_CP115859.1"/>
</dbReference>
<dbReference type="Proteomes" id="UP001210978">
    <property type="component" value="Chromosome"/>
</dbReference>
<dbReference type="EMBL" id="CP115859">
    <property type="protein sequence ID" value="WBV59478.1"/>
    <property type="molecule type" value="Genomic_DNA"/>
</dbReference>
<evidence type="ECO:0000313" key="2">
    <source>
        <dbReference type="Proteomes" id="UP001210978"/>
    </source>
</evidence>
<proteinExistence type="predicted"/>
<evidence type="ECO:0000313" key="1">
    <source>
        <dbReference type="EMBL" id="WBV59478.1"/>
    </source>
</evidence>
<protein>
    <submittedName>
        <fullName evidence="1">Uncharacterized protein</fullName>
    </submittedName>
</protein>
<reference evidence="1 2" key="1">
    <citation type="submission" date="2023-01" db="EMBL/GenBank/DDBJ databases">
        <title>Complete genome of Chryseobacterium camelliae VAN22-5A.</title>
        <authorList>
            <person name="Zong G."/>
            <person name="Cao G."/>
        </authorList>
    </citation>
    <scope>NUCLEOTIDE SEQUENCE [LARGE SCALE GENOMIC DNA]</scope>
    <source>
        <strain evidence="1 2">VAN22-5A</strain>
    </source>
</reference>
<name>A0ABY7QIH7_9FLAO</name>
<accession>A0ABY7QIH7</accession>
<keyword evidence="2" id="KW-1185">Reference proteome</keyword>